<protein>
    <submittedName>
        <fullName evidence="1">Uncharacterized protein</fullName>
    </submittedName>
</protein>
<proteinExistence type="predicted"/>
<evidence type="ECO:0000313" key="2">
    <source>
        <dbReference type="Proteomes" id="UP000256304"/>
    </source>
</evidence>
<dbReference type="InterPro" id="IPR054271">
    <property type="entry name" value="DUF7002"/>
</dbReference>
<keyword evidence="2" id="KW-1185">Reference proteome</keyword>
<evidence type="ECO:0000313" key="1">
    <source>
        <dbReference type="EMBL" id="REE67606.1"/>
    </source>
</evidence>
<name>A0A3D9QUS8_9BACL</name>
<sequence length="171" mass="19885">MQLHGHVFVANAHLRIVDQVMAAGVTQREFQQYLDQHVFFWPTRRNCLKMLETYTRREPDEGFAVLQLDAQALLSDFFDNVKLSKYDSGSSPRYPARTSYKKSLDMFLPIAQFETMKASYLPAKPSEIFEILVEGKVAGLSRYIEAIYCKQVTDLPEMWRKYARPLQTFDS</sequence>
<accession>A0A3D9QUS8</accession>
<dbReference type="AlphaFoldDB" id="A0A3D9QUS8"/>
<organism evidence="1 2">
    <name type="scientific">Paenibacillus taihuensis</name>
    <dbReference type="NCBI Taxonomy" id="1156355"/>
    <lineage>
        <taxon>Bacteria</taxon>
        <taxon>Bacillati</taxon>
        <taxon>Bacillota</taxon>
        <taxon>Bacilli</taxon>
        <taxon>Bacillales</taxon>
        <taxon>Paenibacillaceae</taxon>
        <taxon>Paenibacillus</taxon>
    </lineage>
</organism>
<reference evidence="1 2" key="1">
    <citation type="submission" date="2018-08" db="EMBL/GenBank/DDBJ databases">
        <title>Genomic Encyclopedia of Type Strains, Phase III (KMG-III): the genomes of soil and plant-associated and newly described type strains.</title>
        <authorList>
            <person name="Whitman W."/>
        </authorList>
    </citation>
    <scope>NUCLEOTIDE SEQUENCE [LARGE SCALE GENOMIC DNA]</scope>
    <source>
        <strain evidence="1 2">CGMCC 1.10966</strain>
    </source>
</reference>
<comment type="caution">
    <text evidence="1">The sequence shown here is derived from an EMBL/GenBank/DDBJ whole genome shotgun (WGS) entry which is preliminary data.</text>
</comment>
<dbReference type="Proteomes" id="UP000256304">
    <property type="component" value="Unassembled WGS sequence"/>
</dbReference>
<dbReference type="EMBL" id="QTTN01000042">
    <property type="protein sequence ID" value="REE67606.1"/>
    <property type="molecule type" value="Genomic_DNA"/>
</dbReference>
<gene>
    <name evidence="1" type="ORF">A8990_14233</name>
</gene>
<dbReference type="Pfam" id="PF22531">
    <property type="entry name" value="DUF7002"/>
    <property type="match status" value="1"/>
</dbReference>